<dbReference type="Gene3D" id="3.40.50.12370">
    <property type="match status" value="1"/>
</dbReference>
<dbReference type="Pfam" id="PF00582">
    <property type="entry name" value="Usp"/>
    <property type="match status" value="1"/>
</dbReference>
<keyword evidence="4" id="KW-1185">Reference proteome</keyword>
<comment type="similarity">
    <text evidence="1">Belongs to the universal stress protein A family.</text>
</comment>
<reference evidence="3 4" key="1">
    <citation type="submission" date="2015-10" db="EMBL/GenBank/DDBJ databases">
        <title>Draft genome of Bosea thiooxidans.</title>
        <authorList>
            <person name="Wang X."/>
        </authorList>
    </citation>
    <scope>NUCLEOTIDE SEQUENCE [LARGE SCALE GENOMIC DNA]</scope>
    <source>
        <strain evidence="3 4">CGMCC 9174</strain>
    </source>
</reference>
<organism evidence="3 4">
    <name type="scientific">Bosea thiooxidans</name>
    <dbReference type="NCBI Taxonomy" id="53254"/>
    <lineage>
        <taxon>Bacteria</taxon>
        <taxon>Pseudomonadati</taxon>
        <taxon>Pseudomonadota</taxon>
        <taxon>Alphaproteobacteria</taxon>
        <taxon>Hyphomicrobiales</taxon>
        <taxon>Boseaceae</taxon>
        <taxon>Bosea</taxon>
    </lineage>
</organism>
<evidence type="ECO:0000313" key="3">
    <source>
        <dbReference type="EMBL" id="KQK30428.1"/>
    </source>
</evidence>
<feature type="domain" description="UspA" evidence="2">
    <location>
        <begin position="159"/>
        <end position="278"/>
    </location>
</feature>
<dbReference type="RefSeq" id="WP_055728279.1">
    <property type="nucleotide sequence ID" value="NZ_LMAR01000036.1"/>
</dbReference>
<evidence type="ECO:0000259" key="2">
    <source>
        <dbReference type="Pfam" id="PF00582"/>
    </source>
</evidence>
<dbReference type="CDD" id="cd00293">
    <property type="entry name" value="USP-like"/>
    <property type="match status" value="1"/>
</dbReference>
<proteinExistence type="inferred from homology"/>
<evidence type="ECO:0000313" key="4">
    <source>
        <dbReference type="Proteomes" id="UP000051562"/>
    </source>
</evidence>
<dbReference type="EMBL" id="LMAR01000036">
    <property type="protein sequence ID" value="KQK30428.1"/>
    <property type="molecule type" value="Genomic_DNA"/>
</dbReference>
<accession>A0A0Q3L169</accession>
<dbReference type="AlphaFoldDB" id="A0A0Q3L169"/>
<dbReference type="PANTHER" id="PTHR46268:SF15">
    <property type="entry name" value="UNIVERSAL STRESS PROTEIN HP_0031"/>
    <property type="match status" value="1"/>
</dbReference>
<comment type="caution">
    <text evidence="3">The sequence shown here is derived from an EMBL/GenBank/DDBJ whole genome shotgun (WGS) entry which is preliminary data.</text>
</comment>
<sequence length="281" mass="29519">MAHEFKSILIGLVPADDGDGAATAAVRFGLGLARRFGAHVTFQALVPHASAPYSAVGGFAAGIVAAENKRRRELVEAAATAAQAAATVAGLACEMDLPDLALDALTERFNQRARLQDVTVLDAGDELLGDNRYAIEEALFNSGRPVIVVPRSGGSSEPQRIAIAWDGSARSARAVGDAMSLLHSAQSVSVVVIRGEKDVSGIAPADGLIAYLQRHGIKGELVTLEAVRGDVAETLRQHVRDNAVELIVMGAFVHSRFRQAVLGGVTRSLLQDSPVPLLQAY</sequence>
<name>A0A0Q3L169_9HYPH</name>
<dbReference type="Proteomes" id="UP000051562">
    <property type="component" value="Unassembled WGS sequence"/>
</dbReference>
<dbReference type="PANTHER" id="PTHR46268">
    <property type="entry name" value="STRESS RESPONSE PROTEIN NHAX"/>
    <property type="match status" value="1"/>
</dbReference>
<gene>
    <name evidence="3" type="ORF">ARD30_13460</name>
</gene>
<evidence type="ECO:0000256" key="1">
    <source>
        <dbReference type="ARBA" id="ARBA00008791"/>
    </source>
</evidence>
<dbReference type="SUPFAM" id="SSF52402">
    <property type="entry name" value="Adenine nucleotide alpha hydrolases-like"/>
    <property type="match status" value="1"/>
</dbReference>
<dbReference type="InterPro" id="IPR006016">
    <property type="entry name" value="UspA"/>
</dbReference>
<protein>
    <recommendedName>
        <fullName evidence="2">UspA domain-containing protein</fullName>
    </recommendedName>
</protein>